<keyword evidence="1 6" id="KW-0328">Glycosyltransferase</keyword>
<evidence type="ECO:0000256" key="1">
    <source>
        <dbReference type="ARBA" id="ARBA00022676"/>
    </source>
</evidence>
<evidence type="ECO:0000313" key="9">
    <source>
        <dbReference type="Proteomes" id="UP000608579"/>
    </source>
</evidence>
<dbReference type="Proteomes" id="UP000608579">
    <property type="component" value="Unassembled WGS sequence"/>
</dbReference>
<dbReference type="Pfam" id="PF01702">
    <property type="entry name" value="TGT"/>
    <property type="match status" value="1"/>
</dbReference>
<dbReference type="GO" id="GO:0002099">
    <property type="term" value="P:tRNA wobble guanine modification"/>
    <property type="evidence" value="ECO:0007669"/>
    <property type="project" value="TreeGrafter"/>
</dbReference>
<dbReference type="SUPFAM" id="SSF51713">
    <property type="entry name" value="tRNA-guanine transglycosylase"/>
    <property type="match status" value="1"/>
</dbReference>
<dbReference type="InterPro" id="IPR002616">
    <property type="entry name" value="tRNA_ribo_trans-like"/>
</dbReference>
<protein>
    <recommendedName>
        <fullName evidence="6">tRNA-guanine(15) transglycosylase</fullName>
        <ecNumber evidence="6">2.4.2.48</ecNumber>
    </recommendedName>
    <alternativeName>
        <fullName evidence="6">7-cyano-7-deazaguanine tRNA-ribosyltransferase</fullName>
    </alternativeName>
    <alternativeName>
        <fullName evidence="6">Archaeal tRNA-guanine transglycosylase</fullName>
    </alternativeName>
</protein>
<feature type="binding site" evidence="6">
    <location>
        <position position="126"/>
    </location>
    <ligand>
        <name>substrate</name>
    </ligand>
</feature>
<feature type="binding site" evidence="6">
    <location>
        <position position="283"/>
    </location>
    <ligand>
        <name>Zn(2+)</name>
        <dbReference type="ChEBI" id="CHEBI:29105"/>
    </ligand>
</feature>
<comment type="catalytic activity">
    <reaction evidence="6">
        <text>guanosine(15) in tRNA + 7-cyano-7-carbaguanine = 7-cyano-7-carbaguanosine(15) in tRNA + guanine</text>
        <dbReference type="Rhea" id="RHEA:43164"/>
        <dbReference type="Rhea" id="RHEA-COMP:10371"/>
        <dbReference type="Rhea" id="RHEA-COMP:10372"/>
        <dbReference type="ChEBI" id="CHEBI:16235"/>
        <dbReference type="ChEBI" id="CHEBI:45075"/>
        <dbReference type="ChEBI" id="CHEBI:74269"/>
        <dbReference type="ChEBI" id="CHEBI:82850"/>
        <dbReference type="EC" id="2.4.2.48"/>
    </reaction>
</comment>
<proteinExistence type="inferred from homology"/>
<dbReference type="GO" id="GO:0016763">
    <property type="term" value="F:pentosyltransferase activity"/>
    <property type="evidence" value="ECO:0007669"/>
    <property type="project" value="UniProtKB-UniRule"/>
</dbReference>
<accession>A0A832ZU33</accession>
<dbReference type="NCBIfam" id="TIGR00432">
    <property type="entry name" value="arcsn_tRNA_tgt"/>
    <property type="match status" value="1"/>
</dbReference>
<dbReference type="EC" id="2.4.2.48" evidence="6"/>
<comment type="pathway">
    <text evidence="6">tRNA modification; archaeosine-tRNA biosynthesis.</text>
</comment>
<dbReference type="PANTHER" id="PTHR46499">
    <property type="entry name" value="QUEUINE TRNA-RIBOSYLTRANSFERASE"/>
    <property type="match status" value="1"/>
</dbReference>
<feature type="active site" description="Nucleophile" evidence="6">
    <location>
        <position position="91"/>
    </location>
</feature>
<dbReference type="NCBIfam" id="TIGR00449">
    <property type="entry name" value="tgt_general"/>
    <property type="match status" value="1"/>
</dbReference>
<dbReference type="GO" id="GO:0008270">
    <property type="term" value="F:zinc ion binding"/>
    <property type="evidence" value="ECO:0007669"/>
    <property type="project" value="UniProtKB-UniRule"/>
</dbReference>
<feature type="binding site" evidence="6">
    <location>
        <position position="278"/>
    </location>
    <ligand>
        <name>Zn(2+)</name>
        <dbReference type="ChEBI" id="CHEBI:29105"/>
    </ligand>
</feature>
<dbReference type="EMBL" id="DQVM01000010">
    <property type="protein sequence ID" value="HIQ29018.1"/>
    <property type="molecule type" value="Genomic_DNA"/>
</dbReference>
<dbReference type="InterPro" id="IPR036511">
    <property type="entry name" value="TGT-like_sf"/>
</dbReference>
<evidence type="ECO:0000256" key="2">
    <source>
        <dbReference type="ARBA" id="ARBA00022679"/>
    </source>
</evidence>
<dbReference type="InterPro" id="IPR004804">
    <property type="entry name" value="TgtA"/>
</dbReference>
<comment type="function">
    <text evidence="6">Exchanges the guanine residue with 7-cyano-7-deazaguanine (preQ0) at position 15 in the dihydrouridine loop (D-loop) of archaeal tRNAs.</text>
</comment>
<dbReference type="AlphaFoldDB" id="A0A832ZU33"/>
<organism evidence="8 9">
    <name type="scientific">Caldiarchaeum subterraneum</name>
    <dbReference type="NCBI Taxonomy" id="311458"/>
    <lineage>
        <taxon>Archaea</taxon>
        <taxon>Nitrososphaerota</taxon>
        <taxon>Candidatus Caldarchaeales</taxon>
        <taxon>Candidatus Caldarchaeaceae</taxon>
        <taxon>Candidatus Caldarchaeum</taxon>
    </lineage>
</organism>
<evidence type="ECO:0000256" key="3">
    <source>
        <dbReference type="ARBA" id="ARBA00022694"/>
    </source>
</evidence>
<comment type="cofactor">
    <cofactor evidence="6">
        <name>Zn(2+)</name>
        <dbReference type="ChEBI" id="CHEBI:29105"/>
    </cofactor>
    <text evidence="6">Binds 1 zinc ion per subunit.</text>
</comment>
<feature type="domain" description="tRNA-guanine(15) transglycosylase-like" evidence="7">
    <location>
        <begin position="16"/>
        <end position="339"/>
    </location>
</feature>
<dbReference type="HAMAP" id="MF_01634">
    <property type="entry name" value="TgtA_arch"/>
    <property type="match status" value="1"/>
</dbReference>
<name>A0A832ZU33_CALS0</name>
<dbReference type="InterPro" id="IPR050076">
    <property type="entry name" value="ArchSynthase1/Queuine_TRR"/>
</dbReference>
<evidence type="ECO:0000256" key="6">
    <source>
        <dbReference type="HAMAP-Rule" id="MF_01634"/>
    </source>
</evidence>
<evidence type="ECO:0000256" key="4">
    <source>
        <dbReference type="ARBA" id="ARBA00022723"/>
    </source>
</evidence>
<dbReference type="GO" id="GO:0005737">
    <property type="term" value="C:cytoplasm"/>
    <property type="evidence" value="ECO:0007669"/>
    <property type="project" value="TreeGrafter"/>
</dbReference>
<evidence type="ECO:0000259" key="7">
    <source>
        <dbReference type="Pfam" id="PF01702"/>
    </source>
</evidence>
<feature type="binding site" evidence="6">
    <location>
        <position position="280"/>
    </location>
    <ligand>
        <name>Zn(2+)</name>
        <dbReference type="ChEBI" id="CHEBI:29105"/>
    </ligand>
</feature>
<dbReference type="UniPathway" id="UPA00393"/>
<keyword evidence="3 6" id="KW-0819">tRNA processing</keyword>
<comment type="similarity">
    <text evidence="6">Belongs to the archaeosine tRNA-ribosyltransferase family.</text>
</comment>
<evidence type="ECO:0000313" key="8">
    <source>
        <dbReference type="EMBL" id="HIQ29018.1"/>
    </source>
</evidence>
<reference evidence="8" key="1">
    <citation type="journal article" date="2020" name="ISME J.">
        <title>Gammaproteobacteria mediating utilization of methyl-, sulfur- and petroleum organic compounds in deep ocean hydrothermal plumes.</title>
        <authorList>
            <person name="Zhou Z."/>
            <person name="Liu Y."/>
            <person name="Pan J."/>
            <person name="Cron B.R."/>
            <person name="Toner B.M."/>
            <person name="Anantharaman K."/>
            <person name="Breier J.A."/>
            <person name="Dick G.J."/>
            <person name="Li M."/>
        </authorList>
    </citation>
    <scope>NUCLEOTIDE SEQUENCE</scope>
    <source>
        <strain evidence="8">SZUA-1515</strain>
    </source>
</reference>
<comment type="caution">
    <text evidence="6">Lacks conserved residue(s) required for the propagation of feature annotation.</text>
</comment>
<comment type="caution">
    <text evidence="8">The sequence shown here is derived from an EMBL/GenBank/DDBJ whole genome shotgun (WGS) entry which is preliminary data.</text>
</comment>
<gene>
    <name evidence="6 8" type="primary">tgtA</name>
    <name evidence="8" type="ORF">EYH45_00475</name>
</gene>
<dbReference type="SUPFAM" id="SSF88802">
    <property type="entry name" value="Pre-PUA domain"/>
    <property type="match status" value="1"/>
</dbReference>
<dbReference type="PANTHER" id="PTHR46499:SF1">
    <property type="entry name" value="QUEUINE TRNA-RIBOSYLTRANSFERASE"/>
    <property type="match status" value="1"/>
</dbReference>
<keyword evidence="4 6" id="KW-0479">Metal-binding</keyword>
<sequence length="523" mass="59818">MGLKLVFEVKEKDLLGRVGRVYIKGKRLDTPAFIPVISPYNQIIPPSEMKKRFRCNMVITNSYIIYRRFGEAGVEKGVHRIINFDGIVMTDSGGFQVLEYGDIDINPVEIAVYQERIGSDVAVPLDKPTGLTSRQEAEETVRVTLDNIAKTFNSLGEERRSCWTAPIQGGLYHDLLERCIKELLKYDFDLFSLGSPTPLMERYQYGKLVDMMFNARLHVPLDKPLHLFGAGHPMLFPFAVALGYDTFDSASYVLFAKADRYMLSSRTVKLENLAYLPCECSVCSLTTAEELRKLEKNERVKLLAMHNLSICFREVELIKQHIHEGRFFELLESRARAHPALMQAFSNIIRNDKIMQLMANHTPLTKPRGMYLFSAESLRRPEIRRGAERLEKVMSSSPTCFGMRRTAILIPHKLVITLKLEKLLQRLRKLENYGEAAVFTYYTPFGIVPLSLSRTYPFSQLSYPKSLIRDNLNQISRETLKKLRNLGFETVILIKSGGEPPSWFLEGLGEVLAKEFNVRVVEL</sequence>
<dbReference type="Gene3D" id="3.20.20.105">
    <property type="entry name" value="Queuine tRNA-ribosyltransferase-like"/>
    <property type="match status" value="1"/>
</dbReference>
<keyword evidence="2 6" id="KW-0808">Transferase</keyword>
<evidence type="ECO:0000256" key="5">
    <source>
        <dbReference type="ARBA" id="ARBA00022833"/>
    </source>
</evidence>
<keyword evidence="5 6" id="KW-0862">Zinc</keyword>